<feature type="region of interest" description="Disordered" evidence="1">
    <location>
        <begin position="295"/>
        <end position="376"/>
    </location>
</feature>
<feature type="compositionally biased region" description="Acidic residues" evidence="1">
    <location>
        <begin position="246"/>
        <end position="260"/>
    </location>
</feature>
<keyword evidence="3" id="KW-1185">Reference proteome</keyword>
<reference evidence="2" key="1">
    <citation type="submission" date="2020-05" db="EMBL/GenBank/DDBJ databases">
        <title>Mycena genomes resolve the evolution of fungal bioluminescence.</title>
        <authorList>
            <person name="Tsai I.J."/>
        </authorList>
    </citation>
    <scope>NUCLEOTIDE SEQUENCE</scope>
    <source>
        <strain evidence="2">160909Yilan</strain>
    </source>
</reference>
<dbReference type="AlphaFoldDB" id="A0A8H7CWH1"/>
<dbReference type="OrthoDB" id="2757916at2759"/>
<feature type="region of interest" description="Disordered" evidence="1">
    <location>
        <begin position="117"/>
        <end position="209"/>
    </location>
</feature>
<accession>A0A8H7CWH1</accession>
<name>A0A8H7CWH1_9AGAR</name>
<comment type="caution">
    <text evidence="2">The sequence shown here is derived from an EMBL/GenBank/DDBJ whole genome shotgun (WGS) entry which is preliminary data.</text>
</comment>
<feature type="compositionally biased region" description="Low complexity" evidence="1">
    <location>
        <begin position="175"/>
        <end position="199"/>
    </location>
</feature>
<dbReference type="Proteomes" id="UP000623467">
    <property type="component" value="Unassembled WGS sequence"/>
</dbReference>
<proteinExistence type="predicted"/>
<evidence type="ECO:0000313" key="2">
    <source>
        <dbReference type="EMBL" id="KAF7350757.1"/>
    </source>
</evidence>
<evidence type="ECO:0000313" key="3">
    <source>
        <dbReference type="Proteomes" id="UP000623467"/>
    </source>
</evidence>
<gene>
    <name evidence="2" type="ORF">MSAN_01636800</name>
</gene>
<feature type="compositionally biased region" description="Pro residues" evidence="1">
    <location>
        <begin position="82"/>
        <end position="92"/>
    </location>
</feature>
<protein>
    <submittedName>
        <fullName evidence="2">Uncharacterized protein</fullName>
    </submittedName>
</protein>
<dbReference type="EMBL" id="JACAZH010000014">
    <property type="protein sequence ID" value="KAF7350757.1"/>
    <property type="molecule type" value="Genomic_DNA"/>
</dbReference>
<sequence>MATRAAQRKQRLLELENEQRIEDAEALKFTDEQKLSLFLSFRSVKFEWSDLDGMRYVRRRYNSSCPASPPPAAVRSPVLNPTKPPSLTPPQPEAFAVLTNARLATFGKDDTIRGYVPSSPERYCSTPTPYDSAPRYHSKLEYPVAPTTPAPAPPMMTRSISSPPAPVRPPPAPPAMRRSPSSSSPSTAASSPSPKSSNSKALRGKRRSPVKGLFSVASSSVTAQACVQPIRVPLPPLVSSASLVDSDSDSSDDDDDDDAWVDEDDLTVIAEDDRQDDADDGLLTPVPAAVWRFGSGSTPAPVSPPALTRPHPVSPPALPVLRVDIGAPPAYSYDDEGEGEPVTPVPYERAVTPTPGPFAPVDQRQEQAQLGEKRKR</sequence>
<feature type="region of interest" description="Disordered" evidence="1">
    <location>
        <begin position="226"/>
        <end position="260"/>
    </location>
</feature>
<feature type="compositionally biased region" description="Pro residues" evidence="1">
    <location>
        <begin position="163"/>
        <end position="174"/>
    </location>
</feature>
<organism evidence="2 3">
    <name type="scientific">Mycena sanguinolenta</name>
    <dbReference type="NCBI Taxonomy" id="230812"/>
    <lineage>
        <taxon>Eukaryota</taxon>
        <taxon>Fungi</taxon>
        <taxon>Dikarya</taxon>
        <taxon>Basidiomycota</taxon>
        <taxon>Agaricomycotina</taxon>
        <taxon>Agaricomycetes</taxon>
        <taxon>Agaricomycetidae</taxon>
        <taxon>Agaricales</taxon>
        <taxon>Marasmiineae</taxon>
        <taxon>Mycenaceae</taxon>
        <taxon>Mycena</taxon>
    </lineage>
</organism>
<feature type="region of interest" description="Disordered" evidence="1">
    <location>
        <begin position="63"/>
        <end position="92"/>
    </location>
</feature>
<evidence type="ECO:0000256" key="1">
    <source>
        <dbReference type="SAM" id="MobiDB-lite"/>
    </source>
</evidence>